<keyword evidence="3" id="KW-0804">Transcription</keyword>
<keyword evidence="1" id="KW-0805">Transcription regulation</keyword>
<dbReference type="GO" id="GO:0003677">
    <property type="term" value="F:DNA binding"/>
    <property type="evidence" value="ECO:0007669"/>
    <property type="project" value="UniProtKB-KW"/>
</dbReference>
<evidence type="ECO:0000313" key="5">
    <source>
        <dbReference type="EMBL" id="MBP1893566.1"/>
    </source>
</evidence>
<evidence type="ECO:0000256" key="3">
    <source>
        <dbReference type="ARBA" id="ARBA00023163"/>
    </source>
</evidence>
<dbReference type="CDD" id="cd00090">
    <property type="entry name" value="HTH_ARSR"/>
    <property type="match status" value="1"/>
</dbReference>
<dbReference type="Gene3D" id="3.30.70.920">
    <property type="match status" value="1"/>
</dbReference>
<dbReference type="EMBL" id="JAGGKI010000006">
    <property type="protein sequence ID" value="MBP1893566.1"/>
    <property type="molecule type" value="Genomic_DNA"/>
</dbReference>
<evidence type="ECO:0000256" key="1">
    <source>
        <dbReference type="ARBA" id="ARBA00023015"/>
    </source>
</evidence>
<organism evidence="5 6">
    <name type="scientific">Paenibacillus lactis</name>
    <dbReference type="NCBI Taxonomy" id="228574"/>
    <lineage>
        <taxon>Bacteria</taxon>
        <taxon>Bacillati</taxon>
        <taxon>Bacillota</taxon>
        <taxon>Bacilli</taxon>
        <taxon>Bacillales</taxon>
        <taxon>Paenibacillaceae</taxon>
        <taxon>Paenibacillus</taxon>
    </lineage>
</organism>
<keyword evidence="6" id="KW-1185">Reference proteome</keyword>
<feature type="domain" description="HTH asnC-type" evidence="4">
    <location>
        <begin position="2"/>
        <end position="63"/>
    </location>
</feature>
<evidence type="ECO:0000313" key="6">
    <source>
        <dbReference type="Proteomes" id="UP000706926"/>
    </source>
</evidence>
<evidence type="ECO:0000256" key="2">
    <source>
        <dbReference type="ARBA" id="ARBA00023125"/>
    </source>
</evidence>
<keyword evidence="2 5" id="KW-0238">DNA-binding</keyword>
<dbReference type="InterPro" id="IPR019887">
    <property type="entry name" value="Tscrpt_reg_AsnC/Lrp_C"/>
</dbReference>
<dbReference type="Gene3D" id="1.10.10.10">
    <property type="entry name" value="Winged helix-like DNA-binding domain superfamily/Winged helix DNA-binding domain"/>
    <property type="match status" value="1"/>
</dbReference>
<dbReference type="InterPro" id="IPR000485">
    <property type="entry name" value="AsnC-type_HTH_dom"/>
</dbReference>
<dbReference type="PROSITE" id="PS50956">
    <property type="entry name" value="HTH_ASNC_2"/>
    <property type="match status" value="1"/>
</dbReference>
<dbReference type="GeneID" id="95404650"/>
<dbReference type="SUPFAM" id="SSF54909">
    <property type="entry name" value="Dimeric alpha+beta barrel"/>
    <property type="match status" value="1"/>
</dbReference>
<dbReference type="PRINTS" id="PR00033">
    <property type="entry name" value="HTHASNC"/>
</dbReference>
<dbReference type="Pfam" id="PF01037">
    <property type="entry name" value="AsnC_trans_reg"/>
    <property type="match status" value="1"/>
</dbReference>
<evidence type="ECO:0000259" key="4">
    <source>
        <dbReference type="PROSITE" id="PS50956"/>
    </source>
</evidence>
<comment type="caution">
    <text evidence="5">The sequence shown here is derived from an EMBL/GenBank/DDBJ whole genome shotgun (WGS) entry which is preliminary data.</text>
</comment>
<dbReference type="SMART" id="SM00344">
    <property type="entry name" value="HTH_ASNC"/>
    <property type="match status" value="1"/>
</dbReference>
<dbReference type="InterPro" id="IPR019888">
    <property type="entry name" value="Tscrpt_reg_AsnC-like"/>
</dbReference>
<dbReference type="InterPro" id="IPR011991">
    <property type="entry name" value="ArsR-like_HTH"/>
</dbReference>
<dbReference type="Pfam" id="PF13412">
    <property type="entry name" value="HTH_24"/>
    <property type="match status" value="1"/>
</dbReference>
<sequence length="139" mass="15850">MMDQIDHNILKLLANNARMSYSELGRHINMTQPAVTERVRRMEEKGIIKAYRTILAHDKMGKGVTAFILIQAGSCDKLLEFCRQADEVVELYQVSGQYNYLMKIMTESMQSLEAFIMTCSAYGHTSTMTVLSSPIEFKE</sequence>
<dbReference type="InterPro" id="IPR036388">
    <property type="entry name" value="WH-like_DNA-bd_sf"/>
</dbReference>
<dbReference type="InterPro" id="IPR036390">
    <property type="entry name" value="WH_DNA-bd_sf"/>
</dbReference>
<dbReference type="PANTHER" id="PTHR30154:SF20">
    <property type="entry name" value="LEUCINE-RESPONSIVE REGULATORY PROTEIN"/>
    <property type="match status" value="1"/>
</dbReference>
<reference evidence="5 6" key="1">
    <citation type="submission" date="2021-03" db="EMBL/GenBank/DDBJ databases">
        <title>Genomic Encyclopedia of Type Strains, Phase IV (KMG-IV): sequencing the most valuable type-strain genomes for metagenomic binning, comparative biology and taxonomic classification.</title>
        <authorList>
            <person name="Goeker M."/>
        </authorList>
    </citation>
    <scope>NUCLEOTIDE SEQUENCE [LARGE SCALE GENOMIC DNA]</scope>
    <source>
        <strain evidence="5 6">DSM 15596</strain>
    </source>
</reference>
<dbReference type="InterPro" id="IPR011008">
    <property type="entry name" value="Dimeric_a/b-barrel"/>
</dbReference>
<accession>A0ABS4FBD1</accession>
<dbReference type="Proteomes" id="UP000706926">
    <property type="component" value="Unassembled WGS sequence"/>
</dbReference>
<name>A0ABS4FBD1_9BACL</name>
<dbReference type="RefSeq" id="WP_306437002.1">
    <property type="nucleotide sequence ID" value="NZ_BOSA01000008.1"/>
</dbReference>
<protein>
    <submittedName>
        <fullName evidence="5">DNA-binding Lrp family transcriptional regulator</fullName>
    </submittedName>
</protein>
<proteinExistence type="predicted"/>
<gene>
    <name evidence="5" type="ORF">J2Z18_002669</name>
</gene>
<dbReference type="SUPFAM" id="SSF46785">
    <property type="entry name" value="Winged helix' DNA-binding domain"/>
    <property type="match status" value="1"/>
</dbReference>
<dbReference type="InterPro" id="IPR019885">
    <property type="entry name" value="Tscrpt_reg_HTH_AsnC-type_CS"/>
</dbReference>
<dbReference type="PANTHER" id="PTHR30154">
    <property type="entry name" value="LEUCINE-RESPONSIVE REGULATORY PROTEIN"/>
    <property type="match status" value="1"/>
</dbReference>
<dbReference type="PROSITE" id="PS00519">
    <property type="entry name" value="HTH_ASNC_1"/>
    <property type="match status" value="1"/>
</dbReference>